<dbReference type="InterPro" id="IPR029057">
    <property type="entry name" value="PRTase-like"/>
</dbReference>
<evidence type="ECO:0000313" key="3">
    <source>
        <dbReference type="EMBL" id="NIZ41163.1"/>
    </source>
</evidence>
<dbReference type="Gene3D" id="3.40.50.2020">
    <property type="match status" value="1"/>
</dbReference>
<dbReference type="CDD" id="cd06223">
    <property type="entry name" value="PRTases_typeI"/>
    <property type="match status" value="1"/>
</dbReference>
<protein>
    <recommendedName>
        <fullName evidence="2">Phosphoribosyltransferase domain-containing protein</fullName>
    </recommendedName>
</protein>
<evidence type="ECO:0000313" key="4">
    <source>
        <dbReference type="Proteomes" id="UP000711995"/>
    </source>
</evidence>
<reference evidence="3 4" key="1">
    <citation type="submission" date="2020-03" db="EMBL/GenBank/DDBJ databases">
        <title>Spirochaetal bacteria isolated from arthropods constitute a novel genus Entomospira genus novum within the order Spirochaetales.</title>
        <authorList>
            <person name="Grana-Miraglia L."/>
            <person name="Sikutova S."/>
            <person name="Fingerle V."/>
            <person name="Sing A."/>
            <person name="Castillo-Ramirez S."/>
            <person name="Margos G."/>
            <person name="Rudolf I."/>
        </authorList>
    </citation>
    <scope>NUCLEOTIDE SEQUENCE [LARGE SCALE GENOMIC DNA]</scope>
    <source>
        <strain evidence="3 4">BR193</strain>
    </source>
</reference>
<dbReference type="SUPFAM" id="SSF53271">
    <property type="entry name" value="PRTase-like"/>
    <property type="match status" value="1"/>
</dbReference>
<dbReference type="InterPro" id="IPR000836">
    <property type="entry name" value="PRTase_dom"/>
</dbReference>
<comment type="caution">
    <text evidence="3">The sequence shown here is derived from an EMBL/GenBank/DDBJ whole genome shotgun (WGS) entry which is preliminary data.</text>
</comment>
<feature type="domain" description="Phosphoribosyltransferase" evidence="2">
    <location>
        <begin position="33"/>
        <end position="92"/>
    </location>
</feature>
<proteinExistence type="inferred from homology"/>
<dbReference type="PANTHER" id="PTHR47505:SF1">
    <property type="entry name" value="DNA UTILIZATION PROTEIN YHGH"/>
    <property type="match status" value="1"/>
</dbReference>
<dbReference type="Pfam" id="PF00156">
    <property type="entry name" value="Pribosyltran"/>
    <property type="match status" value="1"/>
</dbReference>
<comment type="similarity">
    <text evidence="1">Belongs to the ComF/GntX family.</text>
</comment>
<dbReference type="AlphaFoldDB" id="A0A968G9P0"/>
<organism evidence="3 4">
    <name type="scientific">Entomospira entomophila</name>
    <dbReference type="NCBI Taxonomy" id="2719988"/>
    <lineage>
        <taxon>Bacteria</taxon>
        <taxon>Pseudomonadati</taxon>
        <taxon>Spirochaetota</taxon>
        <taxon>Spirochaetia</taxon>
        <taxon>Spirochaetales</taxon>
        <taxon>Spirochaetaceae</taxon>
        <taxon>Entomospira</taxon>
    </lineage>
</organism>
<dbReference type="Proteomes" id="UP000711995">
    <property type="component" value="Unassembled WGS sequence"/>
</dbReference>
<keyword evidence="4" id="KW-1185">Reference proteome</keyword>
<evidence type="ECO:0000259" key="2">
    <source>
        <dbReference type="Pfam" id="PF00156"/>
    </source>
</evidence>
<dbReference type="EMBL" id="JAATLJ010000001">
    <property type="protein sequence ID" value="NIZ41163.1"/>
    <property type="molecule type" value="Genomic_DNA"/>
</dbReference>
<sequence>MDAIRRELSFYGIETIYTFLRKRVNIQQKNLDWSDRRTAQQENIYISKKNMSIVTGQKWLILDDIYTTGATLYQSAKVLHECGASEVRSISLSIAIPPTMKNHMI</sequence>
<accession>A0A968G9P0</accession>
<evidence type="ECO:0000256" key="1">
    <source>
        <dbReference type="ARBA" id="ARBA00008007"/>
    </source>
</evidence>
<name>A0A968G9P0_9SPIO</name>
<dbReference type="InterPro" id="IPR051910">
    <property type="entry name" value="ComF/GntX_DNA_util-trans"/>
</dbReference>
<dbReference type="PANTHER" id="PTHR47505">
    <property type="entry name" value="DNA UTILIZATION PROTEIN YHGH"/>
    <property type="match status" value="1"/>
</dbReference>
<gene>
    <name evidence="3" type="ORF">HCT14_06565</name>
</gene>